<evidence type="ECO:0000256" key="2">
    <source>
        <dbReference type="ARBA" id="ARBA00009761"/>
    </source>
</evidence>
<keyword evidence="3" id="KW-0539">Nucleus</keyword>
<dbReference type="SUPFAM" id="SSF50249">
    <property type="entry name" value="Nucleic acid-binding proteins"/>
    <property type="match status" value="1"/>
</dbReference>
<name>M2QTQ5_CERS8</name>
<dbReference type="GO" id="GO:0000724">
    <property type="term" value="P:double-strand break repair via homologous recombination"/>
    <property type="evidence" value="ECO:0007669"/>
    <property type="project" value="TreeGrafter"/>
</dbReference>
<evidence type="ECO:0000256" key="1">
    <source>
        <dbReference type="ARBA" id="ARBA00004123"/>
    </source>
</evidence>
<dbReference type="PANTHER" id="PTHR15114">
    <property type="entry name" value="REPLICATION PROTEIN A3"/>
    <property type="match status" value="1"/>
</dbReference>
<accession>M2QTQ5</accession>
<dbReference type="GO" id="GO:0005662">
    <property type="term" value="C:DNA replication factor A complex"/>
    <property type="evidence" value="ECO:0007669"/>
    <property type="project" value="TreeGrafter"/>
</dbReference>
<dbReference type="AlphaFoldDB" id="M2QTQ5"/>
<evidence type="ECO:0000256" key="3">
    <source>
        <dbReference type="ARBA" id="ARBA00023242"/>
    </source>
</evidence>
<sequence length="108" mass="11891">MSEHATPRINSARLTDYIGRSVRLTCKALAVNGDTAKVQASDGGEIIARLLPDVDITSQYIEIIGTVQDPSTIKMQACIDLGDNLDMKLVNDVVEFSHDPRFSNMFLH</sequence>
<protein>
    <recommendedName>
        <fullName evidence="6">Replication factor A protein 3</fullName>
    </recommendedName>
</protein>
<dbReference type="GO" id="GO:0003684">
    <property type="term" value="F:damaged DNA binding"/>
    <property type="evidence" value="ECO:0007669"/>
    <property type="project" value="TreeGrafter"/>
</dbReference>
<dbReference type="HOGENOM" id="CLU_141922_1_1_1"/>
<organism evidence="4 5">
    <name type="scientific">Ceriporiopsis subvermispora (strain B)</name>
    <name type="common">White-rot fungus</name>
    <name type="synonym">Gelatoporia subvermispora</name>
    <dbReference type="NCBI Taxonomy" id="914234"/>
    <lineage>
        <taxon>Eukaryota</taxon>
        <taxon>Fungi</taxon>
        <taxon>Dikarya</taxon>
        <taxon>Basidiomycota</taxon>
        <taxon>Agaricomycotina</taxon>
        <taxon>Agaricomycetes</taxon>
        <taxon>Polyporales</taxon>
        <taxon>Gelatoporiaceae</taxon>
        <taxon>Gelatoporia</taxon>
    </lineage>
</organism>
<gene>
    <name evidence="4" type="ORF">CERSUDRAFT_116205</name>
</gene>
<dbReference type="PANTHER" id="PTHR15114:SF1">
    <property type="entry name" value="REPLICATION PROTEIN A 14 KDA SUBUNIT"/>
    <property type="match status" value="1"/>
</dbReference>
<dbReference type="Gene3D" id="2.40.50.140">
    <property type="entry name" value="Nucleic acid-binding proteins"/>
    <property type="match status" value="1"/>
</dbReference>
<comment type="similarity">
    <text evidence="2">Belongs to the replication factor A protein 3 family.</text>
</comment>
<evidence type="ECO:0000313" key="4">
    <source>
        <dbReference type="EMBL" id="EMD35445.1"/>
    </source>
</evidence>
<keyword evidence="5" id="KW-1185">Reference proteome</keyword>
<dbReference type="GO" id="GO:0006298">
    <property type="term" value="P:mismatch repair"/>
    <property type="evidence" value="ECO:0007669"/>
    <property type="project" value="TreeGrafter"/>
</dbReference>
<dbReference type="InterPro" id="IPR012340">
    <property type="entry name" value="NA-bd_OB-fold"/>
</dbReference>
<dbReference type="STRING" id="914234.M2QTQ5"/>
<evidence type="ECO:0008006" key="6">
    <source>
        <dbReference type="Google" id="ProtNLM"/>
    </source>
</evidence>
<proteinExistence type="inferred from homology"/>
<dbReference type="InterPro" id="IPR013970">
    <property type="entry name" value="Rfa2"/>
</dbReference>
<dbReference type="GO" id="GO:0035861">
    <property type="term" value="C:site of double-strand break"/>
    <property type="evidence" value="ECO:0007669"/>
    <property type="project" value="TreeGrafter"/>
</dbReference>
<dbReference type="OrthoDB" id="188186at2759"/>
<dbReference type="Pfam" id="PF08661">
    <property type="entry name" value="Rep_fac-A_3"/>
    <property type="match status" value="1"/>
</dbReference>
<dbReference type="CDD" id="cd04479">
    <property type="entry name" value="RPA3"/>
    <property type="match status" value="1"/>
</dbReference>
<dbReference type="Proteomes" id="UP000016930">
    <property type="component" value="Unassembled WGS sequence"/>
</dbReference>
<dbReference type="GO" id="GO:0006289">
    <property type="term" value="P:nucleotide-excision repair"/>
    <property type="evidence" value="ECO:0007669"/>
    <property type="project" value="TreeGrafter"/>
</dbReference>
<dbReference type="EMBL" id="KB445800">
    <property type="protein sequence ID" value="EMD35445.1"/>
    <property type="molecule type" value="Genomic_DNA"/>
</dbReference>
<dbReference type="GO" id="GO:0003697">
    <property type="term" value="F:single-stranded DNA binding"/>
    <property type="evidence" value="ECO:0007669"/>
    <property type="project" value="TreeGrafter"/>
</dbReference>
<evidence type="ECO:0000313" key="5">
    <source>
        <dbReference type="Proteomes" id="UP000016930"/>
    </source>
</evidence>
<dbReference type="GO" id="GO:0006284">
    <property type="term" value="P:base-excision repair"/>
    <property type="evidence" value="ECO:0007669"/>
    <property type="project" value="TreeGrafter"/>
</dbReference>
<comment type="subcellular location">
    <subcellularLocation>
        <location evidence="1">Nucleus</location>
    </subcellularLocation>
</comment>
<reference evidence="4 5" key="1">
    <citation type="journal article" date="2012" name="Proc. Natl. Acad. Sci. U.S.A.">
        <title>Comparative genomics of Ceriporiopsis subvermispora and Phanerochaete chrysosporium provide insight into selective ligninolysis.</title>
        <authorList>
            <person name="Fernandez-Fueyo E."/>
            <person name="Ruiz-Duenas F.J."/>
            <person name="Ferreira P."/>
            <person name="Floudas D."/>
            <person name="Hibbett D.S."/>
            <person name="Canessa P."/>
            <person name="Larrondo L.F."/>
            <person name="James T.Y."/>
            <person name="Seelenfreund D."/>
            <person name="Lobos S."/>
            <person name="Polanco R."/>
            <person name="Tello M."/>
            <person name="Honda Y."/>
            <person name="Watanabe T."/>
            <person name="Watanabe T."/>
            <person name="Ryu J.S."/>
            <person name="Kubicek C.P."/>
            <person name="Schmoll M."/>
            <person name="Gaskell J."/>
            <person name="Hammel K.E."/>
            <person name="St John F.J."/>
            <person name="Vanden Wymelenberg A."/>
            <person name="Sabat G."/>
            <person name="Splinter BonDurant S."/>
            <person name="Syed K."/>
            <person name="Yadav J.S."/>
            <person name="Doddapaneni H."/>
            <person name="Subramanian V."/>
            <person name="Lavin J.L."/>
            <person name="Oguiza J.A."/>
            <person name="Perez G."/>
            <person name="Pisabarro A.G."/>
            <person name="Ramirez L."/>
            <person name="Santoyo F."/>
            <person name="Master E."/>
            <person name="Coutinho P.M."/>
            <person name="Henrissat B."/>
            <person name="Lombard V."/>
            <person name="Magnuson J.K."/>
            <person name="Kuees U."/>
            <person name="Hori C."/>
            <person name="Igarashi K."/>
            <person name="Samejima M."/>
            <person name="Held B.W."/>
            <person name="Barry K.W."/>
            <person name="LaButti K.M."/>
            <person name="Lapidus A."/>
            <person name="Lindquist E.A."/>
            <person name="Lucas S.M."/>
            <person name="Riley R."/>
            <person name="Salamov A.A."/>
            <person name="Hoffmeister D."/>
            <person name="Schwenk D."/>
            <person name="Hadar Y."/>
            <person name="Yarden O."/>
            <person name="de Vries R.P."/>
            <person name="Wiebenga A."/>
            <person name="Stenlid J."/>
            <person name="Eastwood D."/>
            <person name="Grigoriev I.V."/>
            <person name="Berka R.M."/>
            <person name="Blanchette R.A."/>
            <person name="Kersten P."/>
            <person name="Martinez A.T."/>
            <person name="Vicuna R."/>
            <person name="Cullen D."/>
        </authorList>
    </citation>
    <scope>NUCLEOTIDE SEQUENCE [LARGE SCALE GENOMIC DNA]</scope>
    <source>
        <strain evidence="4 5">B</strain>
    </source>
</reference>
<dbReference type="GO" id="GO:0006260">
    <property type="term" value="P:DNA replication"/>
    <property type="evidence" value="ECO:0007669"/>
    <property type="project" value="InterPro"/>
</dbReference>